<dbReference type="Pfam" id="PF26347">
    <property type="entry name" value="YtrI_sporulation"/>
    <property type="match status" value="1"/>
</dbReference>
<organism evidence="3 4">
    <name type="scientific">Paenibacillus rigui</name>
    <dbReference type="NCBI Taxonomy" id="554312"/>
    <lineage>
        <taxon>Bacteria</taxon>
        <taxon>Bacillati</taxon>
        <taxon>Bacillota</taxon>
        <taxon>Bacilli</taxon>
        <taxon>Bacillales</taxon>
        <taxon>Paenibacillaceae</taxon>
        <taxon>Paenibacillus</taxon>
    </lineage>
</organism>
<evidence type="ECO:0000256" key="1">
    <source>
        <dbReference type="SAM" id="Coils"/>
    </source>
</evidence>
<name>A0A229UM03_9BACL</name>
<feature type="coiled-coil region" evidence="1">
    <location>
        <begin position="27"/>
        <end position="61"/>
    </location>
</feature>
<proteinExistence type="predicted"/>
<dbReference type="EMBL" id="NMQW01000033">
    <property type="protein sequence ID" value="OXM84403.1"/>
    <property type="molecule type" value="Genomic_DNA"/>
</dbReference>
<dbReference type="OrthoDB" id="2655161at2"/>
<gene>
    <name evidence="3" type="ORF">CF651_21015</name>
</gene>
<protein>
    <recommendedName>
        <fullName evidence="2">Sporulation membrane protein YtrI C-terminal domain-containing protein</fullName>
    </recommendedName>
</protein>
<dbReference type="Proteomes" id="UP000215509">
    <property type="component" value="Unassembled WGS sequence"/>
</dbReference>
<reference evidence="3 4" key="1">
    <citation type="submission" date="2017-07" db="EMBL/GenBank/DDBJ databases">
        <title>Genome sequencing and assembly of Paenibacillus rigui.</title>
        <authorList>
            <person name="Mayilraj S."/>
        </authorList>
    </citation>
    <scope>NUCLEOTIDE SEQUENCE [LARGE SCALE GENOMIC DNA]</scope>
    <source>
        <strain evidence="3 4">JCM 16352</strain>
    </source>
</reference>
<dbReference type="InterPro" id="IPR058620">
    <property type="entry name" value="YtrI_C"/>
</dbReference>
<accession>A0A229UM03</accession>
<evidence type="ECO:0000313" key="3">
    <source>
        <dbReference type="EMBL" id="OXM84403.1"/>
    </source>
</evidence>
<keyword evidence="4" id="KW-1185">Reference proteome</keyword>
<keyword evidence="1" id="KW-0175">Coiled coil</keyword>
<sequence length="155" mass="17660">MVKSAGLLIAGAVIGSAVFMSIFHHNLNSAIIENRELQAENEKLAQDNNNYKKNRNQLSTINKIEVVVESADLDALDKVTEKELERRVRSDLRVVIGLKVSTFAESPHIYQQLLSQKTYHAILDKDYLVNIKTMLLIQNELKVWVIAKDFKRPVM</sequence>
<evidence type="ECO:0000259" key="2">
    <source>
        <dbReference type="Pfam" id="PF26347"/>
    </source>
</evidence>
<comment type="caution">
    <text evidence="3">The sequence shown here is derived from an EMBL/GenBank/DDBJ whole genome shotgun (WGS) entry which is preliminary data.</text>
</comment>
<evidence type="ECO:0000313" key="4">
    <source>
        <dbReference type="Proteomes" id="UP000215509"/>
    </source>
</evidence>
<dbReference type="AlphaFoldDB" id="A0A229UM03"/>
<feature type="domain" description="Sporulation membrane protein YtrI C-terminal" evidence="2">
    <location>
        <begin position="63"/>
        <end position="147"/>
    </location>
</feature>